<feature type="transmembrane region" description="Helical" evidence="2">
    <location>
        <begin position="168"/>
        <end position="189"/>
    </location>
</feature>
<comment type="caution">
    <text evidence="4">The sequence shown here is derived from an EMBL/GenBank/DDBJ whole genome shotgun (WGS) entry which is preliminary data.</text>
</comment>
<dbReference type="AlphaFoldDB" id="S9UPC0"/>
<dbReference type="EMBL" id="ATMH01003991">
    <property type="protein sequence ID" value="EPY30589.1"/>
    <property type="molecule type" value="Genomic_DNA"/>
</dbReference>
<evidence type="ECO:0000256" key="1">
    <source>
        <dbReference type="SAM" id="MobiDB-lite"/>
    </source>
</evidence>
<keyword evidence="5" id="KW-1185">Reference proteome</keyword>
<organism evidence="4 5">
    <name type="scientific">Strigomonas culicis</name>
    <dbReference type="NCBI Taxonomy" id="28005"/>
    <lineage>
        <taxon>Eukaryota</taxon>
        <taxon>Discoba</taxon>
        <taxon>Euglenozoa</taxon>
        <taxon>Kinetoplastea</taxon>
        <taxon>Metakinetoplastina</taxon>
        <taxon>Trypanosomatida</taxon>
        <taxon>Trypanosomatidae</taxon>
        <taxon>Strigomonadinae</taxon>
        <taxon>Strigomonas</taxon>
    </lineage>
</organism>
<feature type="transmembrane region" description="Helical" evidence="2">
    <location>
        <begin position="226"/>
        <end position="252"/>
    </location>
</feature>
<evidence type="ECO:0000313" key="4">
    <source>
        <dbReference type="EMBL" id="EPY30589.1"/>
    </source>
</evidence>
<sequence>MRRLVSSHPLPFATLALRNAVKRQCSTATGAAAAKTVLPGIDLARRAVSPSQAFPTTWSDAEPLAPTDPRILWREHFSLADDKPYYENIKSGEVTFQIPDGFVTRFPMLYQRSGYTIDERGAVHATEGAAASVSGKPDGSTTAAGTDPNAKKHVTTRQRLAAYGGGGLLWYLIVHNIFLTTIFSCIYFLRIDLVAVARSYGFSVKRSEEVKEVSDVRKRPPFFKTLLLSIVLNKMMVPIQLAFTVATAPLLVKRLEPIAVRLFPKIRQSFQALMKKVKGTA</sequence>
<protein>
    <recommendedName>
        <fullName evidence="6">WW domain-containing protein</fullName>
    </recommendedName>
</protein>
<evidence type="ECO:0000313" key="3">
    <source>
        <dbReference type="EMBL" id="EPY28388.1"/>
    </source>
</evidence>
<keyword evidence="2" id="KW-1133">Transmembrane helix</keyword>
<keyword evidence="2" id="KW-0472">Membrane</keyword>
<reference evidence="4" key="2">
    <citation type="submission" date="2013-03" db="EMBL/GenBank/DDBJ databases">
        <authorList>
            <person name="Motta M.C.M."/>
            <person name="Martins A.C.A."/>
            <person name="Preta C.M.C.C."/>
            <person name="Silva R."/>
            <person name="de Souza S.S."/>
            <person name="Klein C.C."/>
            <person name="de Almeida L.G.P."/>
            <person name="Cunha O.L."/>
            <person name="Colabardini A.C."/>
            <person name="Lima B.A."/>
            <person name="Machado C.R."/>
            <person name="Soares C.M.A."/>
            <person name="de Menezes C.B.A."/>
            <person name="Bartolomeu D.C."/>
            <person name="Grisard E.C."/>
            <person name="Fantinatti-Garboggini F."/>
            <person name="Rodrigues-Luiz G.F."/>
            <person name="Wagner G."/>
            <person name="Goldman G.H."/>
            <person name="Fietto J.L.R."/>
            <person name="Ciapina L.P."/>
            <person name="Brocchi M."/>
            <person name="Elias M.C."/>
            <person name="Goldman M.H.S."/>
            <person name="Sagot M.-F."/>
            <person name="Pereira M."/>
            <person name="Stoco P.H."/>
            <person name="Teixeira S.M.R."/>
            <person name="de Mendonca-Neto R.P."/>
            <person name="Maciel T.E.F."/>
            <person name="Mendes T.A.O."/>
            <person name="Urmenyi T.P."/>
            <person name="Teixeira M.M.G."/>
            <person name="de Camargo E.F.P."/>
            <person name="de Sousa W."/>
            <person name="Schenkman S."/>
            <person name="de Vasconcelos A.T.R."/>
        </authorList>
    </citation>
    <scope>NUCLEOTIDE SEQUENCE</scope>
</reference>
<evidence type="ECO:0000256" key="2">
    <source>
        <dbReference type="SAM" id="Phobius"/>
    </source>
</evidence>
<name>S9UPC0_9TRYP</name>
<reference evidence="4 5" key="1">
    <citation type="journal article" date="2013" name="PLoS ONE">
        <title>Predicting the Proteins of Angomonas deanei, Strigomonas culicis and Their Respective Endosymbionts Reveals New Aspects of the Trypanosomatidae Family.</title>
        <authorList>
            <person name="Motta M.C."/>
            <person name="Martins A.C."/>
            <person name="de Souza S.S."/>
            <person name="Catta-Preta C.M."/>
            <person name="Silva R."/>
            <person name="Klein C.C."/>
            <person name="de Almeida L.G."/>
            <person name="de Lima Cunha O."/>
            <person name="Ciapina L.P."/>
            <person name="Brocchi M."/>
            <person name="Colabardini A.C."/>
            <person name="de Araujo Lima B."/>
            <person name="Machado C.R."/>
            <person name="de Almeida Soares C.M."/>
            <person name="Probst C.M."/>
            <person name="de Menezes C.B."/>
            <person name="Thompson C.E."/>
            <person name="Bartholomeu D.C."/>
            <person name="Gradia D.F."/>
            <person name="Pavoni D.P."/>
            <person name="Grisard E.C."/>
            <person name="Fantinatti-Garboggini F."/>
            <person name="Marchini F.K."/>
            <person name="Rodrigues-Luiz G.F."/>
            <person name="Wagner G."/>
            <person name="Goldman G.H."/>
            <person name="Fietto J.L."/>
            <person name="Elias M.C."/>
            <person name="Goldman M.H."/>
            <person name="Sagot M.F."/>
            <person name="Pereira M."/>
            <person name="Stoco P.H."/>
            <person name="de Mendonca-Neto R.P."/>
            <person name="Teixeira S.M."/>
            <person name="Maciel T.E."/>
            <person name="de Oliveira Mendes T.A."/>
            <person name="Urmenyi T.P."/>
            <person name="de Souza W."/>
            <person name="Schenkman S."/>
            <person name="de Vasconcelos A.T."/>
        </authorList>
    </citation>
    <scope>NUCLEOTIDE SEQUENCE [LARGE SCALE GENOMIC DNA]</scope>
</reference>
<evidence type="ECO:0008006" key="6">
    <source>
        <dbReference type="Google" id="ProtNLM"/>
    </source>
</evidence>
<evidence type="ECO:0000313" key="5">
    <source>
        <dbReference type="Proteomes" id="UP000015354"/>
    </source>
</evidence>
<gene>
    <name evidence="4" type="ORF">STCU_03991</name>
    <name evidence="3" type="ORF">STCU_05156</name>
</gene>
<feature type="region of interest" description="Disordered" evidence="1">
    <location>
        <begin position="128"/>
        <end position="151"/>
    </location>
</feature>
<dbReference type="OrthoDB" id="271304at2759"/>
<proteinExistence type="predicted"/>
<accession>S9UPC0</accession>
<dbReference type="Proteomes" id="UP000015354">
    <property type="component" value="Unassembled WGS sequence"/>
</dbReference>
<dbReference type="EMBL" id="ATMH01005156">
    <property type="protein sequence ID" value="EPY28388.1"/>
    <property type="molecule type" value="Genomic_DNA"/>
</dbReference>
<keyword evidence="2" id="KW-0812">Transmembrane</keyword>